<dbReference type="Pfam" id="PF03806">
    <property type="entry name" value="ABG_transport"/>
    <property type="match status" value="1"/>
</dbReference>
<keyword evidence="1" id="KW-0472">Membrane</keyword>
<proteinExistence type="predicted"/>
<dbReference type="GO" id="GO:1902604">
    <property type="term" value="P:p-aminobenzoyl-glutamate transmembrane transport"/>
    <property type="evidence" value="ECO:0007669"/>
    <property type="project" value="InterPro"/>
</dbReference>
<gene>
    <name evidence="2" type="ORF">BHU61_00555</name>
</gene>
<feature type="transmembrane region" description="Helical" evidence="1">
    <location>
        <begin position="213"/>
        <end position="231"/>
    </location>
</feature>
<organism evidence="2 3">
    <name type="scientific">Macrococcus epidermidis</name>
    <dbReference type="NCBI Taxonomy" id="1902580"/>
    <lineage>
        <taxon>Bacteria</taxon>
        <taxon>Bacillati</taxon>
        <taxon>Bacillota</taxon>
        <taxon>Bacilli</taxon>
        <taxon>Bacillales</taxon>
        <taxon>Staphylococcaceae</taxon>
        <taxon>Macrococcus</taxon>
    </lineage>
</organism>
<feature type="transmembrane region" description="Helical" evidence="1">
    <location>
        <begin position="29"/>
        <end position="51"/>
    </location>
</feature>
<evidence type="ECO:0000256" key="1">
    <source>
        <dbReference type="SAM" id="Phobius"/>
    </source>
</evidence>
<feature type="transmembrane region" description="Helical" evidence="1">
    <location>
        <begin position="84"/>
        <end position="103"/>
    </location>
</feature>
<keyword evidence="1" id="KW-0812">Transmembrane</keyword>
<feature type="transmembrane region" description="Helical" evidence="1">
    <location>
        <begin position="345"/>
        <end position="364"/>
    </location>
</feature>
<dbReference type="PANTHER" id="PTHR30282">
    <property type="entry name" value="P-AMINOBENZOYL GLUTAMATE TRANSPORTER"/>
    <property type="match status" value="1"/>
</dbReference>
<feature type="transmembrane region" description="Helical" evidence="1">
    <location>
        <begin position="440"/>
        <end position="458"/>
    </location>
</feature>
<feature type="transmembrane region" description="Helical" evidence="1">
    <location>
        <begin position="262"/>
        <end position="282"/>
    </location>
</feature>
<feature type="transmembrane region" description="Helical" evidence="1">
    <location>
        <begin position="384"/>
        <end position="402"/>
    </location>
</feature>
<dbReference type="Proteomes" id="UP000249808">
    <property type="component" value="Unassembled WGS sequence"/>
</dbReference>
<comment type="caution">
    <text evidence="2">The sequence shown here is derived from an EMBL/GenBank/DDBJ whole genome shotgun (WGS) entry which is preliminary data.</text>
</comment>
<dbReference type="PANTHER" id="PTHR30282:SF0">
    <property type="entry name" value="P-AMINOBENZOYL-GLUTAMATE TRANSPORT PROTEIN"/>
    <property type="match status" value="1"/>
</dbReference>
<dbReference type="AlphaFoldDB" id="A0A327ZUU0"/>
<feature type="transmembrane region" description="Helical" evidence="1">
    <location>
        <begin position="470"/>
        <end position="495"/>
    </location>
</feature>
<dbReference type="InterPro" id="IPR004697">
    <property type="entry name" value="AbgT"/>
</dbReference>
<evidence type="ECO:0000313" key="3">
    <source>
        <dbReference type="Proteomes" id="UP000249808"/>
    </source>
</evidence>
<feature type="transmembrane region" description="Helical" evidence="1">
    <location>
        <begin position="170"/>
        <end position="193"/>
    </location>
</feature>
<keyword evidence="1" id="KW-1133">Transmembrane helix</keyword>
<accession>A0A327ZUU0</accession>
<feature type="transmembrane region" description="Helical" evidence="1">
    <location>
        <begin position="146"/>
        <end position="163"/>
    </location>
</feature>
<name>A0A327ZUU0_9STAP</name>
<evidence type="ECO:0000313" key="2">
    <source>
        <dbReference type="EMBL" id="RAK45969.1"/>
    </source>
</evidence>
<feature type="transmembrane region" description="Helical" evidence="1">
    <location>
        <begin position="302"/>
        <end position="324"/>
    </location>
</feature>
<feature type="transmembrane region" description="Helical" evidence="1">
    <location>
        <begin position="409"/>
        <end position="434"/>
    </location>
</feature>
<sequence>MSENVKKKSMMDKFLDMIEKAGNRLPDPVVIFISLCAIILVASTIASFFGLSAKNPTDGKVVKAVNLLTPDGIAKIISEAVPNFAAFPPLGLVLVVMIGVGIAEKTGYFETLMKYTIEKTPRKIIIPIIIFVGIMGNAAGDAATIVLPPIAALVFIKLGYHPIAGLVMAYAAALGGFSASLVIGMTDALAVSFTEPATKLIDGSVKVNAAMNYYFLCASTVLLLFVAWFVTSKIVIPRFGKYTGHIEEGAEENHVSDRERKAMLFANISVLVAMAVVALLAIPESGLLRNAKTGSLIDDSPLMNGIVPIITVLFLVPGLVYGIVAGTMRSTRKFSEMLAESMSSMGGFIVIVFFAAQMLAFFTWSNLGTIIAIKGAELLKGQNGIVLILGILILSGFINMLIGSASAKWAILAPILVPMLMLLGIHPAFTQVIYRVGDSITNPITPMMPYLPLLLSYAQKYQKDIGLGTMIAALMPYSVAFGIFWTILLLVWFYLGIPVGPGGPIHLGGN</sequence>
<protein>
    <submittedName>
        <fullName evidence="2">Aminobenzoyl-glutamate transporter</fullName>
    </submittedName>
</protein>
<feature type="transmembrane region" description="Helical" evidence="1">
    <location>
        <begin position="124"/>
        <end position="140"/>
    </location>
</feature>
<dbReference type="EMBL" id="PZJH01000001">
    <property type="protein sequence ID" value="RAK45969.1"/>
    <property type="molecule type" value="Genomic_DNA"/>
</dbReference>
<reference evidence="2 3" key="1">
    <citation type="journal article" date="2018" name="Front. Microbiol.">
        <title>Description and Comparative Genomics of Macrococcus caseolyticus subsp. hominis subsp. nov., Macrococcus goetzii sp. nov., Macrococcus epidermidis sp. nov., and Macrococcus bohemicus sp. nov., Novel Macrococci From Human Clinical Material With Virulence Potential and Suspected Uptake of Foreign DNA by Natural Transformation.</title>
        <authorList>
            <person name="Maslanova I."/>
            <person name="Wertheimer Z."/>
            <person name="Sedlacek I."/>
            <person name="Svec P."/>
            <person name="Indrakova A."/>
            <person name="Kovarovic V."/>
            <person name="Schumann P."/>
            <person name="Sproer C."/>
            <person name="Kralova S."/>
            <person name="Sedo O."/>
            <person name="Kristofova L."/>
            <person name="Vrbovska V."/>
            <person name="Fuzik T."/>
            <person name="Petras P."/>
            <person name="Zdrahal Z."/>
            <person name="Ruzickova V."/>
            <person name="Doskar J."/>
            <person name="Pantucek R."/>
        </authorList>
    </citation>
    <scope>NUCLEOTIDE SEQUENCE [LARGE SCALE GENOMIC DNA]</scope>
    <source>
        <strain evidence="2 3">01/688</strain>
    </source>
</reference>
<dbReference type="RefSeq" id="WP_111714148.1">
    <property type="nucleotide sequence ID" value="NZ_CP073819.1"/>
</dbReference>
<dbReference type="GO" id="GO:0015558">
    <property type="term" value="F:secondary active p-aminobenzoyl-glutamate transmembrane transporter activity"/>
    <property type="evidence" value="ECO:0007669"/>
    <property type="project" value="InterPro"/>
</dbReference>
<keyword evidence="3" id="KW-1185">Reference proteome</keyword>